<keyword evidence="3" id="KW-1185">Reference proteome</keyword>
<dbReference type="VEuPathDB" id="MicrosporidiaDB:AAJ76_3200045582"/>
<keyword evidence="1" id="KW-0472">Membrane</keyword>
<keyword evidence="1" id="KW-1133">Transmembrane helix</keyword>
<dbReference type="RefSeq" id="XP_024330862.1">
    <property type="nucleotide sequence ID" value="XM_024475183.1"/>
</dbReference>
<evidence type="ECO:0000313" key="2">
    <source>
        <dbReference type="EMBL" id="KKO75120.1"/>
    </source>
</evidence>
<feature type="transmembrane region" description="Helical" evidence="1">
    <location>
        <begin position="6"/>
        <end position="26"/>
    </location>
</feature>
<reference evidence="2 3" key="1">
    <citation type="journal article" date="2015" name="Environ. Microbiol.">
        <title>Genome analyses suggest the presence of polyploidy and recent human-driven expansions in eight global populations of the honeybee pathogen Nosema ceranae.</title>
        <authorList>
            <person name="Pelin A."/>
            <person name="Selman M."/>
            <person name="Aris-Brosou S."/>
            <person name="Farinelli L."/>
            <person name="Corradi N."/>
        </authorList>
    </citation>
    <scope>NUCLEOTIDE SEQUENCE [LARGE SCALE GENOMIC DNA]</scope>
    <source>
        <strain evidence="2 3">PA08 1199</strain>
    </source>
</reference>
<dbReference type="GeneID" id="36320117"/>
<protein>
    <submittedName>
        <fullName evidence="2">Uncharacterized protein</fullName>
    </submittedName>
</protein>
<comment type="caution">
    <text evidence="2">The sequence shown here is derived from an EMBL/GenBank/DDBJ whole genome shotgun (WGS) entry which is preliminary data.</text>
</comment>
<feature type="transmembrane region" description="Helical" evidence="1">
    <location>
        <begin position="33"/>
        <end position="50"/>
    </location>
</feature>
<feature type="non-terminal residue" evidence="2">
    <location>
        <position position="1"/>
    </location>
</feature>
<evidence type="ECO:0000313" key="3">
    <source>
        <dbReference type="Proteomes" id="UP000034350"/>
    </source>
</evidence>
<dbReference type="Proteomes" id="UP000034350">
    <property type="component" value="Unassembled WGS sequence"/>
</dbReference>
<proteinExistence type="predicted"/>
<accession>A0A0F9WEA3</accession>
<dbReference type="AlphaFoldDB" id="A0A0F9WEA3"/>
<dbReference type="EMBL" id="JPQZ01000032">
    <property type="protein sequence ID" value="KKO75120.1"/>
    <property type="molecule type" value="Genomic_DNA"/>
</dbReference>
<name>A0A0F9WEA3_9MICR</name>
<keyword evidence="1" id="KW-0812">Transmembrane</keyword>
<organism evidence="2 3">
    <name type="scientific">Vairimorpha ceranae</name>
    <dbReference type="NCBI Taxonomy" id="40302"/>
    <lineage>
        <taxon>Eukaryota</taxon>
        <taxon>Fungi</taxon>
        <taxon>Fungi incertae sedis</taxon>
        <taxon>Microsporidia</taxon>
        <taxon>Nosematidae</taxon>
        <taxon>Vairimorpha</taxon>
    </lineage>
</organism>
<evidence type="ECO:0000256" key="1">
    <source>
        <dbReference type="SAM" id="Phobius"/>
    </source>
</evidence>
<gene>
    <name evidence="2" type="ORF">AAJ76_3200045582</name>
</gene>
<sequence>YTKGTLFSPISKAVMVCWLLSGILMFCFTMEFLVAWWFFFYCCFFLYFNLKLLAVTSNNHKNCN</sequence>